<reference evidence="2 3" key="1">
    <citation type="submission" date="2023-08" db="EMBL/GenBank/DDBJ databases">
        <authorList>
            <person name="Park J.-S."/>
        </authorList>
    </citation>
    <scope>NUCLEOTIDE SEQUENCE [LARGE SCALE GENOMIC DNA]</scope>
    <source>
        <strain evidence="2 3">2205SS18-9</strain>
    </source>
</reference>
<dbReference type="RefSeq" id="WP_305993348.1">
    <property type="nucleotide sequence ID" value="NZ_JAVAMP010000011.1"/>
</dbReference>
<accession>A0ABT9J358</accession>
<name>A0ABT9J358_9BACL</name>
<dbReference type="InterPro" id="IPR036291">
    <property type="entry name" value="NAD(P)-bd_dom_sf"/>
</dbReference>
<dbReference type="Pfam" id="PF00106">
    <property type="entry name" value="adh_short"/>
    <property type="match status" value="1"/>
</dbReference>
<dbReference type="Gene3D" id="3.40.50.720">
    <property type="entry name" value="NAD(P)-binding Rossmann-like Domain"/>
    <property type="match status" value="1"/>
</dbReference>
<organism evidence="2 3">
    <name type="scientific">Chengkuizengella axinellae</name>
    <dbReference type="NCBI Taxonomy" id="3064388"/>
    <lineage>
        <taxon>Bacteria</taxon>
        <taxon>Bacillati</taxon>
        <taxon>Bacillota</taxon>
        <taxon>Bacilli</taxon>
        <taxon>Bacillales</taxon>
        <taxon>Paenibacillaceae</taxon>
        <taxon>Chengkuizengella</taxon>
    </lineage>
</organism>
<dbReference type="EMBL" id="JAVAMP010000011">
    <property type="protein sequence ID" value="MDP5276042.1"/>
    <property type="molecule type" value="Genomic_DNA"/>
</dbReference>
<dbReference type="InterPro" id="IPR002347">
    <property type="entry name" value="SDR_fam"/>
</dbReference>
<comment type="caution">
    <text evidence="2">The sequence shown here is derived from an EMBL/GenBank/DDBJ whole genome shotgun (WGS) entry which is preliminary data.</text>
</comment>
<evidence type="ECO:0000313" key="2">
    <source>
        <dbReference type="EMBL" id="MDP5276042.1"/>
    </source>
</evidence>
<dbReference type="SUPFAM" id="SSF51735">
    <property type="entry name" value="NAD(P)-binding Rossmann-fold domains"/>
    <property type="match status" value="1"/>
</dbReference>
<proteinExistence type="predicted"/>
<dbReference type="Proteomes" id="UP001231941">
    <property type="component" value="Unassembled WGS sequence"/>
</dbReference>
<evidence type="ECO:0000313" key="3">
    <source>
        <dbReference type="Proteomes" id="UP001231941"/>
    </source>
</evidence>
<gene>
    <name evidence="2" type="ORF">Q5Y73_18235</name>
</gene>
<keyword evidence="1" id="KW-0560">Oxidoreductase</keyword>
<evidence type="ECO:0000256" key="1">
    <source>
        <dbReference type="ARBA" id="ARBA00023002"/>
    </source>
</evidence>
<protein>
    <submittedName>
        <fullName evidence="2">SDR family NAD(P)-dependent oxidoreductase</fullName>
    </submittedName>
</protein>
<dbReference type="PANTHER" id="PTHR43157:SF31">
    <property type="entry name" value="PHOSPHATIDYLINOSITOL-GLYCAN BIOSYNTHESIS CLASS F PROTEIN"/>
    <property type="match status" value="1"/>
</dbReference>
<keyword evidence="3" id="KW-1185">Reference proteome</keyword>
<dbReference type="PANTHER" id="PTHR43157">
    <property type="entry name" value="PHOSPHATIDYLINOSITOL-GLYCAN BIOSYNTHESIS CLASS F PROTEIN-RELATED"/>
    <property type="match status" value="1"/>
</dbReference>
<sequence length="305" mass="33632">MLKKVLITGANSGLGKESARQLAEDPTIEKIYLGCRNKKKAMEAKKELESVTGRKIFEIIMIDVSNLDSVRHVVDHMKEPIDGIVMNAGGFGGSDFMSLTPEGTTRIYAVNVLGHAMLLERLLEQSKLTSVGIFVGTEVSRGVKGMAKRPELKQGSVGEFTSIANGTFWEKDITDAMIPYGYVKLMGVMWMSSLARKYPKVRLLSMSPGGTAGTEGTSSMPTFKRMFTKSLFEVSVLLGKMHRVDVGARRYIDGLTDLRYKSAVFYASKKGVTGDVGDQGMIFDVFNNKTFQDNARKAVLSYIRH</sequence>